<feature type="compositionally biased region" description="Low complexity" evidence="1">
    <location>
        <begin position="429"/>
        <end position="438"/>
    </location>
</feature>
<dbReference type="Pfam" id="PF06293">
    <property type="entry name" value="Kdo"/>
    <property type="match status" value="1"/>
</dbReference>
<gene>
    <name evidence="2" type="ORF">PPERSA_02824</name>
</gene>
<evidence type="ECO:0000256" key="1">
    <source>
        <dbReference type="SAM" id="MobiDB-lite"/>
    </source>
</evidence>
<feature type="compositionally biased region" description="Polar residues" evidence="1">
    <location>
        <begin position="464"/>
        <end position="473"/>
    </location>
</feature>
<sequence length="535" mass="62997">MDILQSNQSPEILNLQPGNNGNNQIIPQKSVNTFAKKLADLLKETPLETKEQNALSILDQGSKGNQRLYCKKTDQSTILFVQFQQESDYYRQKALIQALCKEENQAKGLVPKYPVLKTFSEEKLILEMDLGYISLQKLKEIRQKKGYVWHDKEIQYLMKQVSKIIFQLYNIGVYHGNISPSNIFLRKNVLGVFEPVLVDFMDATNNFQKVNNFNPDYWSFQNEEYQIFNTKEDRLKQELYMVGRMVQYLMLDLDSKHELNLFDNQTNVGIQRCLTYLQQQKLQQYSQKTIDCLSILLKKGNIQVLVKKFKKFNKDQMLIDSEKYAENVFNHMCITHPPIEYIKKVKQHVNNNSINNYIINKDQCNNNRLQDSFISTQESENQSEDENEQKTLSFMQQYKAKKNMVQYINQEYQLQMALVRMKQMQVQKQQELQQSSMKQSKKSKKNSIDSNSSMTQLKKKESANSHNNNQTTLQQQIEVVQEKQESNEQQQQKKNKEIQNQQLQQLKELNDSDSEWDFIEGLAHHSDLDDSFEEI</sequence>
<comment type="caution">
    <text evidence="2">The sequence shown here is derived from an EMBL/GenBank/DDBJ whole genome shotgun (WGS) entry which is preliminary data.</text>
</comment>
<dbReference type="GO" id="GO:0016301">
    <property type="term" value="F:kinase activity"/>
    <property type="evidence" value="ECO:0007669"/>
    <property type="project" value="UniProtKB-KW"/>
</dbReference>
<feature type="region of interest" description="Disordered" evidence="1">
    <location>
        <begin position="1"/>
        <end position="22"/>
    </location>
</feature>
<dbReference type="EMBL" id="LDAU01000131">
    <property type="protein sequence ID" value="KRX03445.1"/>
    <property type="molecule type" value="Genomic_DNA"/>
</dbReference>
<reference evidence="2 3" key="1">
    <citation type="journal article" date="2015" name="Sci. Rep.">
        <title>Genome of the facultative scuticociliatosis pathogen Pseudocohnilembus persalinus provides insight into its virulence through horizontal gene transfer.</title>
        <authorList>
            <person name="Xiong J."/>
            <person name="Wang G."/>
            <person name="Cheng J."/>
            <person name="Tian M."/>
            <person name="Pan X."/>
            <person name="Warren A."/>
            <person name="Jiang C."/>
            <person name="Yuan D."/>
            <person name="Miao W."/>
        </authorList>
    </citation>
    <scope>NUCLEOTIDE SEQUENCE [LARGE SCALE GENOMIC DNA]</scope>
    <source>
        <strain evidence="2">36N120E</strain>
    </source>
</reference>
<protein>
    <submittedName>
        <fullName evidence="2">Protein kinase-like domain</fullName>
    </submittedName>
</protein>
<dbReference type="Gene3D" id="1.10.510.10">
    <property type="entry name" value="Transferase(Phosphotransferase) domain 1"/>
    <property type="match status" value="1"/>
</dbReference>
<name>A0A0V0QNC0_PSEPJ</name>
<dbReference type="Proteomes" id="UP000054937">
    <property type="component" value="Unassembled WGS sequence"/>
</dbReference>
<dbReference type="InParanoid" id="A0A0V0QNC0"/>
<organism evidence="2 3">
    <name type="scientific">Pseudocohnilembus persalinus</name>
    <name type="common">Ciliate</name>
    <dbReference type="NCBI Taxonomy" id="266149"/>
    <lineage>
        <taxon>Eukaryota</taxon>
        <taxon>Sar</taxon>
        <taxon>Alveolata</taxon>
        <taxon>Ciliophora</taxon>
        <taxon>Intramacronucleata</taxon>
        <taxon>Oligohymenophorea</taxon>
        <taxon>Scuticociliatia</taxon>
        <taxon>Philasterida</taxon>
        <taxon>Pseudocohnilembidae</taxon>
        <taxon>Pseudocohnilembus</taxon>
    </lineage>
</organism>
<keyword evidence="2" id="KW-0808">Transferase</keyword>
<keyword evidence="2" id="KW-0418">Kinase</keyword>
<proteinExistence type="predicted"/>
<evidence type="ECO:0000313" key="2">
    <source>
        <dbReference type="EMBL" id="KRX03445.1"/>
    </source>
</evidence>
<feature type="region of interest" description="Disordered" evidence="1">
    <location>
        <begin position="429"/>
        <end position="509"/>
    </location>
</feature>
<dbReference type="InterPro" id="IPR011009">
    <property type="entry name" value="Kinase-like_dom_sf"/>
</dbReference>
<feature type="compositionally biased region" description="Low complexity" evidence="1">
    <location>
        <begin position="12"/>
        <end position="22"/>
    </location>
</feature>
<accession>A0A0V0QNC0</accession>
<dbReference type="SUPFAM" id="SSF56112">
    <property type="entry name" value="Protein kinase-like (PK-like)"/>
    <property type="match status" value="1"/>
</dbReference>
<feature type="compositionally biased region" description="Low complexity" evidence="1">
    <location>
        <begin position="487"/>
        <end position="507"/>
    </location>
</feature>
<evidence type="ECO:0000313" key="3">
    <source>
        <dbReference type="Proteomes" id="UP000054937"/>
    </source>
</evidence>
<feature type="compositionally biased region" description="Polar residues" evidence="1">
    <location>
        <begin position="1"/>
        <end position="11"/>
    </location>
</feature>
<keyword evidence="3" id="KW-1185">Reference proteome</keyword>
<dbReference type="AlphaFoldDB" id="A0A0V0QNC0"/>